<feature type="domain" description="MobA-like NTP transferase" evidence="2">
    <location>
        <begin position="7"/>
        <end position="174"/>
    </location>
</feature>
<proteinExistence type="predicted"/>
<gene>
    <name evidence="3" type="ORF">EXJ73_19490</name>
</gene>
<comment type="caution">
    <text evidence="3">The sequence shown here is derived from an EMBL/GenBank/DDBJ whole genome shotgun (WGS) entry which is preliminary data.</text>
</comment>
<dbReference type="CDD" id="cd04182">
    <property type="entry name" value="GT_2_like_f"/>
    <property type="match status" value="1"/>
</dbReference>
<evidence type="ECO:0000313" key="3">
    <source>
        <dbReference type="EMBL" id="MDG0864648.1"/>
    </source>
</evidence>
<dbReference type="Proteomes" id="UP001152766">
    <property type="component" value="Unassembled WGS sequence"/>
</dbReference>
<name>A0A9X4LK23_9BURK</name>
<dbReference type="InterPro" id="IPR029044">
    <property type="entry name" value="Nucleotide-diphossugar_trans"/>
</dbReference>
<protein>
    <submittedName>
        <fullName evidence="3">Nucleotidyltransferase family protein</fullName>
    </submittedName>
</protein>
<evidence type="ECO:0000259" key="2">
    <source>
        <dbReference type="Pfam" id="PF12804"/>
    </source>
</evidence>
<dbReference type="InterPro" id="IPR025877">
    <property type="entry name" value="MobA-like_NTP_Trfase"/>
</dbReference>
<dbReference type="Pfam" id="PF12804">
    <property type="entry name" value="NTP_transf_3"/>
    <property type="match status" value="1"/>
</dbReference>
<dbReference type="EMBL" id="SGUG01000038">
    <property type="protein sequence ID" value="MDG0864648.1"/>
    <property type="molecule type" value="Genomic_DNA"/>
</dbReference>
<dbReference type="SUPFAM" id="SSF53448">
    <property type="entry name" value="Nucleotide-diphospho-sugar transferases"/>
    <property type="match status" value="1"/>
</dbReference>
<evidence type="ECO:0000313" key="4">
    <source>
        <dbReference type="Proteomes" id="UP001152766"/>
    </source>
</evidence>
<dbReference type="AlphaFoldDB" id="A0A9X4LK23"/>
<keyword evidence="4" id="KW-1185">Reference proteome</keyword>
<dbReference type="GO" id="GO:0016779">
    <property type="term" value="F:nucleotidyltransferase activity"/>
    <property type="evidence" value="ECO:0007669"/>
    <property type="project" value="UniProtKB-ARBA"/>
</dbReference>
<evidence type="ECO:0000256" key="1">
    <source>
        <dbReference type="ARBA" id="ARBA00022842"/>
    </source>
</evidence>
<organism evidence="3 4">
    <name type="scientific">Pelomonas aquatica</name>
    <dbReference type="NCBI Taxonomy" id="431058"/>
    <lineage>
        <taxon>Bacteria</taxon>
        <taxon>Pseudomonadati</taxon>
        <taxon>Pseudomonadota</taxon>
        <taxon>Betaproteobacteria</taxon>
        <taxon>Burkholderiales</taxon>
        <taxon>Sphaerotilaceae</taxon>
        <taxon>Roseateles</taxon>
    </lineage>
</organism>
<reference evidence="3" key="1">
    <citation type="submission" date="2019-02" db="EMBL/GenBank/DDBJ databases">
        <title>Draft genome of the type strain Pelomonas aquatica CCUG 52575T.</title>
        <authorList>
            <person name="Gomila M."/>
            <person name="Lalucat J."/>
        </authorList>
    </citation>
    <scope>NUCLEOTIDE SEQUENCE</scope>
    <source>
        <strain evidence="3">CCUG 52575</strain>
    </source>
</reference>
<dbReference type="PANTHER" id="PTHR43777">
    <property type="entry name" value="MOLYBDENUM COFACTOR CYTIDYLYLTRANSFERASE"/>
    <property type="match status" value="1"/>
</dbReference>
<sequence length="201" mass="21059">MKRRPAVVVLAAGRGSRFRGPGHKLEQDLGGAAGTETLLARSLRHAIATQLPVVVVTTPALAPAVHQFVAARDVVTLAGRDAQGRPQPVGMGHSIAAGVGAAGDADGWLILPADMPLVRPATIVAVAEGLERYPVCYAQYRGIQGHPVGFGTELYSELVALSGDEGAKRIVARYAAQPIEVDDPGVHIDVDTIEDLARLNR</sequence>
<dbReference type="PANTHER" id="PTHR43777:SF1">
    <property type="entry name" value="MOLYBDENUM COFACTOR CYTIDYLYLTRANSFERASE"/>
    <property type="match status" value="1"/>
</dbReference>
<accession>A0A9X4LK23</accession>
<dbReference type="Gene3D" id="3.90.550.10">
    <property type="entry name" value="Spore Coat Polysaccharide Biosynthesis Protein SpsA, Chain A"/>
    <property type="match status" value="1"/>
</dbReference>
<keyword evidence="1" id="KW-0460">Magnesium</keyword>